<gene>
    <name evidence="2" type="ORF">EKO23_16905</name>
</gene>
<dbReference type="AlphaFoldDB" id="A0A4V1XYR3"/>
<name>A0A4V1XYR3_9ACTN</name>
<sequence>MLLVPRQLRRAGMTGDVPYYGGRFTPAQAYAASHPRRPAPPPPPPPTPPTQAQPGPPAEPRPDPLPALHQLYDSGVITRDEYHQLLERVGR</sequence>
<evidence type="ECO:0000313" key="3">
    <source>
        <dbReference type="Proteomes" id="UP000295198"/>
    </source>
</evidence>
<accession>A0A4V1XYR3</accession>
<protein>
    <submittedName>
        <fullName evidence="2">SHOCT domain-containing protein</fullName>
    </submittedName>
</protein>
<dbReference type="OrthoDB" id="10009741at2"/>
<organism evidence="2 3">
    <name type="scientific">Nocardioides guangzhouensis</name>
    <dbReference type="NCBI Taxonomy" id="2497878"/>
    <lineage>
        <taxon>Bacteria</taxon>
        <taxon>Bacillati</taxon>
        <taxon>Actinomycetota</taxon>
        <taxon>Actinomycetes</taxon>
        <taxon>Propionibacteriales</taxon>
        <taxon>Nocardioidaceae</taxon>
        <taxon>Nocardioides</taxon>
    </lineage>
</organism>
<feature type="region of interest" description="Disordered" evidence="1">
    <location>
        <begin position="1"/>
        <end position="68"/>
    </location>
</feature>
<keyword evidence="3" id="KW-1185">Reference proteome</keyword>
<dbReference type="RefSeq" id="WP_134719299.1">
    <property type="nucleotide sequence ID" value="NZ_SDKM01000026.1"/>
</dbReference>
<feature type="compositionally biased region" description="Pro residues" evidence="1">
    <location>
        <begin position="38"/>
        <end position="65"/>
    </location>
</feature>
<dbReference type="EMBL" id="SDKM01000026">
    <property type="protein sequence ID" value="RYP84149.1"/>
    <property type="molecule type" value="Genomic_DNA"/>
</dbReference>
<reference evidence="2 3" key="1">
    <citation type="submission" date="2019-01" db="EMBL/GenBank/DDBJ databases">
        <title>Nocardioides guangzhouensis sp. nov., an actinobacterium isolated from soil.</title>
        <authorList>
            <person name="Fu Y."/>
            <person name="Cai Y."/>
            <person name="Lin Z."/>
            <person name="Chen P."/>
        </authorList>
    </citation>
    <scope>NUCLEOTIDE SEQUENCE [LARGE SCALE GENOMIC DNA]</scope>
    <source>
        <strain evidence="2 3">130</strain>
    </source>
</reference>
<evidence type="ECO:0000313" key="2">
    <source>
        <dbReference type="EMBL" id="RYP84149.1"/>
    </source>
</evidence>
<proteinExistence type="predicted"/>
<comment type="caution">
    <text evidence="2">The sequence shown here is derived from an EMBL/GenBank/DDBJ whole genome shotgun (WGS) entry which is preliminary data.</text>
</comment>
<dbReference type="Proteomes" id="UP000295198">
    <property type="component" value="Unassembled WGS sequence"/>
</dbReference>
<evidence type="ECO:0000256" key="1">
    <source>
        <dbReference type="SAM" id="MobiDB-lite"/>
    </source>
</evidence>